<dbReference type="SFLD" id="SFLDG01082">
    <property type="entry name" value="B12-binding_domain_containing"/>
    <property type="match status" value="1"/>
</dbReference>
<dbReference type="PROSITE" id="PS51918">
    <property type="entry name" value="RADICAL_SAM"/>
    <property type="match status" value="1"/>
</dbReference>
<proteinExistence type="predicted"/>
<dbReference type="Pfam" id="PF19864">
    <property type="entry name" value="Radical_SAM_N2"/>
    <property type="match status" value="1"/>
</dbReference>
<feature type="domain" description="Radical SAM core" evidence="1">
    <location>
        <begin position="247"/>
        <end position="480"/>
    </location>
</feature>
<dbReference type="NCBIfam" id="TIGR03936">
    <property type="entry name" value="sam_1_link_chp"/>
    <property type="match status" value="1"/>
</dbReference>
<sequence length="852" mass="95716">MAIAVENLLTTDILRPARYLGNELGAVHKDWETTVVRWVLTYPEVYEVGASNLGHIILYSILNTQPRQLCDRAYLPAPDLSTKLRETQTPLFAVESRRPLTDFDILGFSLSYELGATNILEMLDLAGIPLTWRERSESDPLIFAGGQTATSNPEPYADFFDFVALGDGEELLPEIGLVLEEGKLAGLSREELLLDLAQIPGVYVPRFYDMAADGSVHPNRPDVPKRILRRVATPIPAYSIGLVPYVQTVHDRLTIEIRRGCTRGCRFCQPGMLTRPARDVEPEQVVEAIESGMRATGYNEFSLLSLSCSDYLALPAVGVEIKNRLHGENISLSLPSQRVDRFDENIANIIGGTRQIGITFAPEAGTQRMRDIVNKGLTNEELLRGVKTAVEQGWDKVKLYFMIGLPGETDEDVLGIADTIRWLRRECSKQGRRRLDFNITISNFTPKPHTPFQWHSVSTSEFKRKQELLKEAFRSIRGTKVNFTDTRISAMEDFVGRGDRRLAPVVKRAWELGAGMDSWWESVEKAFGAWTQAIEESGLTWKYRQVDSGEWNIFEASESISLDAPLPWDHLDTGIDKKWLQEDLQKALEAAIVPDCSFEGCSHCGVCGVDFGHNIVIPPPEIPEFTGHFVPNQTRAQRIRVRMGKEGEMALLSHLDLMRLFDRAVRRASIPLTFTGGFHPQPRIVPASALPLGVSSSGEIVDFELTEPMSIEEFRTKLAAQLPADMPIYEVQDVDPKQPAAAVLLQKAEYRLEIAGDQGNWQDWIEQILAKSEILLEHTTKSGKTYPLNMRDRLFELELLESSSDRAIVRYVGSCQNDGTLLKPEQLVSIFEQVSQQELHLLTIHRIQLVLA</sequence>
<reference evidence="2" key="1">
    <citation type="journal article" date="2023" name="Plants (Basel)">
        <title>Genomic Analysis of Leptolyngbya boryana CZ1 Reveals Efficient Carbon Fixation Modules.</title>
        <authorList>
            <person name="Bai X."/>
            <person name="Wang H."/>
            <person name="Cheng W."/>
            <person name="Wang J."/>
            <person name="Ma M."/>
            <person name="Hu H."/>
            <person name="Song Z."/>
            <person name="Ma H."/>
            <person name="Fan Y."/>
            <person name="Du C."/>
            <person name="Xu J."/>
        </authorList>
    </citation>
    <scope>NUCLEOTIDE SEQUENCE</scope>
    <source>
        <strain evidence="2">CZ1</strain>
    </source>
</reference>
<dbReference type="GO" id="GO:0051536">
    <property type="term" value="F:iron-sulfur cluster binding"/>
    <property type="evidence" value="ECO:0007669"/>
    <property type="project" value="InterPro"/>
</dbReference>
<dbReference type="Pfam" id="PF04055">
    <property type="entry name" value="Radical_SAM"/>
    <property type="match status" value="1"/>
</dbReference>
<dbReference type="InterPro" id="IPR006638">
    <property type="entry name" value="Elp3/MiaA/NifB-like_rSAM"/>
</dbReference>
<dbReference type="Pfam" id="PF10105">
    <property type="entry name" value="DUF2344"/>
    <property type="match status" value="1"/>
</dbReference>
<dbReference type="Gene3D" id="3.80.30.20">
    <property type="entry name" value="tm_1862 like domain"/>
    <property type="match status" value="1"/>
</dbReference>
<reference evidence="2" key="2">
    <citation type="submission" date="2023-07" db="EMBL/GenBank/DDBJ databases">
        <authorList>
            <person name="Bai X.-H."/>
            <person name="Wang H.-H."/>
            <person name="Wang J."/>
            <person name="Ma M.-Y."/>
            <person name="Hu H.-H."/>
            <person name="Song Z.-L."/>
            <person name="Ma H.-G."/>
            <person name="Fan Y."/>
            <person name="Du C.-Y."/>
            <person name="Xu J.-C."/>
        </authorList>
    </citation>
    <scope>NUCLEOTIDE SEQUENCE</scope>
    <source>
        <strain evidence="2">CZ1</strain>
    </source>
</reference>
<dbReference type="InterPro" id="IPR045784">
    <property type="entry name" value="Radical_SAM_N2"/>
</dbReference>
<evidence type="ECO:0000313" key="2">
    <source>
        <dbReference type="EMBL" id="WNZ44627.1"/>
    </source>
</evidence>
<dbReference type="PANTHER" id="PTHR42731:SF1">
    <property type="entry name" value="RADICAL SAM DOMAIN PROTEIN"/>
    <property type="match status" value="1"/>
</dbReference>
<dbReference type="InterPro" id="IPR018768">
    <property type="entry name" value="DUF2344"/>
</dbReference>
<dbReference type="EMBL" id="CP130144">
    <property type="protein sequence ID" value="WNZ44627.1"/>
    <property type="molecule type" value="Genomic_DNA"/>
</dbReference>
<dbReference type="AlphaFoldDB" id="A0AA96WS77"/>
<dbReference type="NCBIfam" id="TIGR03960">
    <property type="entry name" value="rSAM_fuse_unch"/>
    <property type="match status" value="1"/>
</dbReference>
<dbReference type="SUPFAM" id="SSF102114">
    <property type="entry name" value="Radical SAM enzymes"/>
    <property type="match status" value="1"/>
</dbReference>
<name>A0AA96WS77_LEPBY</name>
<dbReference type="GO" id="GO:0003824">
    <property type="term" value="F:catalytic activity"/>
    <property type="evidence" value="ECO:0007669"/>
    <property type="project" value="InterPro"/>
</dbReference>
<evidence type="ECO:0000259" key="1">
    <source>
        <dbReference type="PROSITE" id="PS51918"/>
    </source>
</evidence>
<dbReference type="RefSeq" id="WP_316426638.1">
    <property type="nucleotide sequence ID" value="NZ_CP130144.1"/>
</dbReference>
<dbReference type="SMART" id="SM00729">
    <property type="entry name" value="Elp3"/>
    <property type="match status" value="1"/>
</dbReference>
<organism evidence="2">
    <name type="scientific">Leptolyngbya boryana CZ1</name>
    <dbReference type="NCBI Taxonomy" id="3060204"/>
    <lineage>
        <taxon>Bacteria</taxon>
        <taxon>Bacillati</taxon>
        <taxon>Cyanobacteriota</taxon>
        <taxon>Cyanophyceae</taxon>
        <taxon>Leptolyngbyales</taxon>
        <taxon>Leptolyngbyaceae</taxon>
        <taxon>Leptolyngbya group</taxon>
        <taxon>Leptolyngbya</taxon>
    </lineage>
</organism>
<dbReference type="InterPro" id="IPR023404">
    <property type="entry name" value="rSAM_horseshoe"/>
</dbReference>
<protein>
    <submittedName>
        <fullName evidence="2">TIGR03960 family B12-binding radical SAM protein</fullName>
    </submittedName>
</protein>
<dbReference type="CDD" id="cd01335">
    <property type="entry name" value="Radical_SAM"/>
    <property type="match status" value="1"/>
</dbReference>
<accession>A0AA96WS77</accession>
<dbReference type="InterPro" id="IPR007197">
    <property type="entry name" value="rSAM"/>
</dbReference>
<dbReference type="InterPro" id="IPR023862">
    <property type="entry name" value="CHP03960_rSAM"/>
</dbReference>
<dbReference type="InterPro" id="IPR058240">
    <property type="entry name" value="rSAM_sf"/>
</dbReference>
<gene>
    <name evidence="2" type="ORF">Q2T42_22780</name>
</gene>
<dbReference type="PANTHER" id="PTHR42731">
    <property type="entry name" value="SLL1084 PROTEIN"/>
    <property type="match status" value="1"/>
</dbReference>
<dbReference type="SFLD" id="SFLDS00029">
    <property type="entry name" value="Radical_SAM"/>
    <property type="match status" value="1"/>
</dbReference>